<dbReference type="AlphaFoldDB" id="A0A7S0DDM0"/>
<protein>
    <submittedName>
        <fullName evidence="2">Uncharacterized protein</fullName>
    </submittedName>
</protein>
<reference evidence="2" key="1">
    <citation type="submission" date="2021-01" db="EMBL/GenBank/DDBJ databases">
        <authorList>
            <person name="Corre E."/>
            <person name="Pelletier E."/>
            <person name="Niang G."/>
            <person name="Scheremetjew M."/>
            <person name="Finn R."/>
            <person name="Kale V."/>
            <person name="Holt S."/>
            <person name="Cochrane G."/>
            <person name="Meng A."/>
            <person name="Brown T."/>
            <person name="Cohen L."/>
        </authorList>
    </citation>
    <scope>NUCLEOTIDE SEQUENCE</scope>
    <source>
        <strain evidence="2">CCAC1681</strain>
    </source>
</reference>
<feature type="region of interest" description="Disordered" evidence="1">
    <location>
        <begin position="228"/>
        <end position="254"/>
    </location>
</feature>
<organism evidence="2">
    <name type="scientific">Micromonas pusilla</name>
    <name type="common">Picoplanktonic green alga</name>
    <name type="synonym">Chromulina pusilla</name>
    <dbReference type="NCBI Taxonomy" id="38833"/>
    <lineage>
        <taxon>Eukaryota</taxon>
        <taxon>Viridiplantae</taxon>
        <taxon>Chlorophyta</taxon>
        <taxon>Mamiellophyceae</taxon>
        <taxon>Mamiellales</taxon>
        <taxon>Mamiellaceae</taxon>
        <taxon>Micromonas</taxon>
    </lineage>
</organism>
<evidence type="ECO:0000256" key="1">
    <source>
        <dbReference type="SAM" id="MobiDB-lite"/>
    </source>
</evidence>
<proteinExistence type="predicted"/>
<accession>A0A7S0DDM0</accession>
<name>A0A7S0DDM0_MICPS</name>
<gene>
    <name evidence="2" type="ORF">MSP1401_LOCUS10956</name>
</gene>
<feature type="region of interest" description="Disordered" evidence="1">
    <location>
        <begin position="17"/>
        <end position="42"/>
    </location>
</feature>
<sequence length="398" mass="43875">MPPAMHHLVVAPRAIAPGAPRPRRARGGFGTGALSRPAPRPRLVRVASADDEPNATWDAESEQTGLSAQLRTTNALREKLSRALFDVDPSLVDEDVVYTSQVHEARGKRAYDELMREWKPLVKRNLQSFTYDAERAFCPEPGVLLVRWRAEWDGAFNADAAMVTFIEENFPEYDPTELARLRAEVEGADRAFSGDREYDVRGITTVRVNREGKVVMHSDRIVEKGEYLPGASESWSSSDEADGTLNDEKEEEDEVAARDEFATTVFYNALKPPGVTALRWFFDVLLELEWQYFRKQVGDDTTVISGKDEFVKTITTLLITAVVLPSFIISYAVLVSLTSPGGLLSGGGDEYDALIQQADAQDRLEAVKNGGTGSLPAAQAPSLDADLLRSLWGAKIGL</sequence>
<dbReference type="EMBL" id="HBEN01013142">
    <property type="protein sequence ID" value="CAD8449090.1"/>
    <property type="molecule type" value="Transcribed_RNA"/>
</dbReference>
<evidence type="ECO:0000313" key="2">
    <source>
        <dbReference type="EMBL" id="CAD8449090.1"/>
    </source>
</evidence>